<feature type="region of interest" description="Disordered" evidence="2">
    <location>
        <begin position="334"/>
        <end position="361"/>
    </location>
</feature>
<accession>A0A1E3PZJ4</accession>
<dbReference type="GO" id="GO:0000175">
    <property type="term" value="F:3'-5'-RNA exonuclease activity"/>
    <property type="evidence" value="ECO:0007669"/>
    <property type="project" value="TreeGrafter"/>
</dbReference>
<dbReference type="PANTHER" id="PTHR23355">
    <property type="entry name" value="RIBONUCLEASE"/>
    <property type="match status" value="1"/>
</dbReference>
<dbReference type="GO" id="GO:0003730">
    <property type="term" value="F:mRNA 3'-UTR binding"/>
    <property type="evidence" value="ECO:0007669"/>
    <property type="project" value="EnsemblFungi"/>
</dbReference>
<comment type="similarity">
    <text evidence="1">Belongs to the RNR ribonuclease family.</text>
</comment>
<dbReference type="FunFam" id="2.40.50.700:FF:000002">
    <property type="entry name" value="Cell wall biogenesis protein"/>
    <property type="match status" value="1"/>
</dbReference>
<dbReference type="InterPro" id="IPR012340">
    <property type="entry name" value="NA-bd_OB-fold"/>
</dbReference>
<feature type="compositionally biased region" description="Basic and acidic residues" evidence="2">
    <location>
        <begin position="569"/>
        <end position="591"/>
    </location>
</feature>
<feature type="compositionally biased region" description="Polar residues" evidence="2">
    <location>
        <begin position="348"/>
        <end position="361"/>
    </location>
</feature>
<protein>
    <recommendedName>
        <fullName evidence="3">RNB domain-containing protein</fullName>
    </recommendedName>
</protein>
<dbReference type="Pfam" id="PF17877">
    <property type="entry name" value="Dis3l2_C_term"/>
    <property type="match status" value="1"/>
</dbReference>
<feature type="region of interest" description="Disordered" evidence="2">
    <location>
        <begin position="480"/>
        <end position="513"/>
    </location>
</feature>
<feature type="compositionally biased region" description="Low complexity" evidence="2">
    <location>
        <begin position="303"/>
        <end position="316"/>
    </location>
</feature>
<dbReference type="Proteomes" id="UP000094385">
    <property type="component" value="Unassembled WGS sequence"/>
</dbReference>
<dbReference type="GO" id="GO:0060237">
    <property type="term" value="P:regulation of fungal-type cell wall organization"/>
    <property type="evidence" value="ECO:0007669"/>
    <property type="project" value="EnsemblFungi"/>
</dbReference>
<dbReference type="GO" id="GO:0008298">
    <property type="term" value="P:intracellular mRNA localization"/>
    <property type="evidence" value="ECO:0007669"/>
    <property type="project" value="EnsemblFungi"/>
</dbReference>
<dbReference type="GO" id="GO:0005634">
    <property type="term" value="C:nucleus"/>
    <property type="evidence" value="ECO:0007669"/>
    <property type="project" value="EnsemblFungi"/>
</dbReference>
<dbReference type="FunFam" id="2.40.50.140:FF:000100">
    <property type="entry name" value="Cell wall biogenesis protein phosphatase"/>
    <property type="match status" value="1"/>
</dbReference>
<feature type="compositionally biased region" description="Polar residues" evidence="2">
    <location>
        <begin position="118"/>
        <end position="145"/>
    </location>
</feature>
<evidence type="ECO:0000256" key="2">
    <source>
        <dbReference type="SAM" id="MobiDB-lite"/>
    </source>
</evidence>
<sequence>MQNQQGRGSRGLHIAHRRSPSELTPLMIEQLALQQQMELLQVQQQQILAQQQQFAQAGLLSSQNIQSSPVMASVQNFVSSPSSTYAPFPMSGTGATGGHRRTQSSVPGFQVMGPPQVPTSNSGSVYENVSASGLNRNPNRNSGSQGHARRHSLALPEAKRAAQLAQQQKQGGSAQNGAGSMQSSSNFQFPPPKPVNDGNSGSQPSRHNYSRSHSTSSDFAEDHSRSPQPSQSGFSFPQNYNESSLSHERRNVSNPTHSRSGSRNFDGDWRRNSMHFPPAQNTSQLETTTSGSQQFFPGHRSRSSLSSSMSNPSSHFASNTFGPGIIPLFSQQQFNSAQTSQSQQHASNIHSGSPQNRISPNQAIPQMPLVLPAQDFSQPSQLSFPMQQQQIAQLQSQQRKSLFLPYLTQASIPALLAEGRLVTGVLRVNKKNRSDAYVSTDGLLDADIYICGSKDRNRALEGDIVAVELLTVDEVWGSKREKEEKKKRKDGEDGQPGLQRRGSLRTRPIQKKNDDVEVEGQGLLLVEEDEISDDSKPLYAGHVVAVIERTPGQVYSGTLGLLRPSSQAAKEKQESDRRERSDGHESHRTDKPKIVWFKPTDKRVPLIAIPTEQAPRDFVENHEKYANTLFVASIKRWPITSLHPFGMLIESLGTVGDHNVEINAILRDNSFMNDSFSDSVLNSLSGLSRISDDTIGRRSFENEDVYALFLNSARESDQAVHVKRLDSSTVQVGVHIADVSHYIKPNTPIDREAKARGTSVFMAKKTVPMLPEGLFENYISLDSNKQRYTFSVVLEVNLKSFDISNLWIGKSLIRPKFRLTNGDILSMLFNPELNEGETDSVQILKNVALGFRKRRLNSATVYLPHLHLLNQLEDENVPVETNLFERRASSPVIDEIMIKVNSIVASILSQKLGERAFLRRHLAPNLHRLNAFLEKMRILGFDFDGSSSSKLQSSLFQIGDADTLKGLETLLLKAFSRARYYIAGKVAEKSDQLHYLLNLPCYTTFTSPGRRYADILVHRQLDAVLNNREYTLDVEALTKLADHCNDRKDAAKRAQEQSIHLFLCEVITNLASSTGQLVRDAIVINVYESAFDVLIPEFGIEKRVHCDQLPLEKAEFDNTARLLELYWEKGVDSATFVPDDEKERSDYGGSQYRASSVTSAAAQDHEDIRQKMVEISSLSVEDESSLFDVDDESIQDILSAAQSKSLPPSPTKRSPSVNSDKQPQRTASMTKINSLGDAATANPLDAYLGDVVTRVEGTQFIQEIRELQHVPVLLRAEIGKSLPCLTVRTLNPFAS</sequence>
<dbReference type="InterPro" id="IPR041505">
    <property type="entry name" value="Dis3_CSD2"/>
</dbReference>
<feature type="region of interest" description="Disordered" evidence="2">
    <location>
        <begin position="1137"/>
        <end position="1163"/>
    </location>
</feature>
<evidence type="ECO:0000313" key="4">
    <source>
        <dbReference type="EMBL" id="ODQ70873.1"/>
    </source>
</evidence>
<dbReference type="Gene3D" id="2.40.50.700">
    <property type="match status" value="1"/>
</dbReference>
<evidence type="ECO:0000256" key="1">
    <source>
        <dbReference type="ARBA" id="ARBA00005785"/>
    </source>
</evidence>
<feature type="compositionally biased region" description="Polar residues" evidence="2">
    <location>
        <begin position="197"/>
        <end position="218"/>
    </location>
</feature>
<dbReference type="InterPro" id="IPR050180">
    <property type="entry name" value="RNR_Ribonuclease"/>
</dbReference>
<dbReference type="GO" id="GO:0005935">
    <property type="term" value="C:cellular bud neck"/>
    <property type="evidence" value="ECO:0007669"/>
    <property type="project" value="EnsemblFungi"/>
</dbReference>
<keyword evidence="5" id="KW-1185">Reference proteome</keyword>
<dbReference type="InterPro" id="IPR041093">
    <property type="entry name" value="Dis3l2-like_C"/>
</dbReference>
<feature type="compositionally biased region" description="Low complexity" evidence="2">
    <location>
        <begin position="336"/>
        <end position="347"/>
    </location>
</feature>
<dbReference type="FunFam" id="2.40.50.690:FF:000001">
    <property type="entry name" value="Cell wall biogenesis protein"/>
    <property type="match status" value="1"/>
</dbReference>
<dbReference type="Pfam" id="PF17849">
    <property type="entry name" value="OB_Dis3"/>
    <property type="match status" value="1"/>
</dbReference>
<feature type="compositionally biased region" description="Low complexity" evidence="2">
    <location>
        <begin position="161"/>
        <end position="185"/>
    </location>
</feature>
<evidence type="ECO:0000259" key="3">
    <source>
        <dbReference type="SMART" id="SM00955"/>
    </source>
</evidence>
<feature type="region of interest" description="Disordered" evidence="2">
    <location>
        <begin position="557"/>
        <end position="591"/>
    </location>
</feature>
<dbReference type="SUPFAM" id="SSF50249">
    <property type="entry name" value="Nucleic acid-binding proteins"/>
    <property type="match status" value="3"/>
</dbReference>
<dbReference type="GO" id="GO:0000900">
    <property type="term" value="F:mRNA regulatory element binding translation repressor activity"/>
    <property type="evidence" value="ECO:0007669"/>
    <property type="project" value="EnsemblFungi"/>
</dbReference>
<dbReference type="GO" id="GO:0006402">
    <property type="term" value="P:mRNA catabolic process"/>
    <property type="evidence" value="ECO:0007669"/>
    <property type="project" value="TreeGrafter"/>
</dbReference>
<dbReference type="OrthoDB" id="372421at2759"/>
<dbReference type="PANTHER" id="PTHR23355:SF9">
    <property type="entry name" value="DIS3-LIKE EXONUCLEASE 2"/>
    <property type="match status" value="1"/>
</dbReference>
<dbReference type="InterPro" id="IPR001900">
    <property type="entry name" value="RNase_II/R"/>
</dbReference>
<dbReference type="Gene3D" id="2.40.50.140">
    <property type="entry name" value="Nucleic acid-binding proteins"/>
    <property type="match status" value="1"/>
</dbReference>
<feature type="compositionally biased region" description="Polar residues" evidence="2">
    <location>
        <begin position="1152"/>
        <end position="1161"/>
    </location>
</feature>
<feature type="compositionally biased region" description="Basic and acidic residues" evidence="2">
    <location>
        <begin position="480"/>
        <end position="492"/>
    </location>
</feature>
<dbReference type="SMART" id="SM00955">
    <property type="entry name" value="RNB"/>
    <property type="match status" value="1"/>
</dbReference>
<feature type="region of interest" description="Disordered" evidence="2">
    <location>
        <begin position="90"/>
        <end position="316"/>
    </location>
</feature>
<feature type="region of interest" description="Disordered" evidence="2">
    <location>
        <begin position="1200"/>
        <end position="1228"/>
    </location>
</feature>
<feature type="domain" description="RNB" evidence="3">
    <location>
        <begin position="697"/>
        <end position="1027"/>
    </location>
</feature>
<dbReference type="Gene3D" id="2.40.50.690">
    <property type="match status" value="1"/>
</dbReference>
<name>A0A1E3PZJ4_LIPST</name>
<dbReference type="STRING" id="675824.A0A1E3PZJ4"/>
<organism evidence="4 5">
    <name type="scientific">Lipomyces starkeyi NRRL Y-11557</name>
    <dbReference type="NCBI Taxonomy" id="675824"/>
    <lineage>
        <taxon>Eukaryota</taxon>
        <taxon>Fungi</taxon>
        <taxon>Dikarya</taxon>
        <taxon>Ascomycota</taxon>
        <taxon>Saccharomycotina</taxon>
        <taxon>Lipomycetes</taxon>
        <taxon>Lipomycetales</taxon>
        <taxon>Lipomycetaceae</taxon>
        <taxon>Lipomyces</taxon>
    </lineage>
</organism>
<feature type="compositionally biased region" description="Polar residues" evidence="2">
    <location>
        <begin position="252"/>
        <end position="263"/>
    </location>
</feature>
<dbReference type="EMBL" id="KV454299">
    <property type="protein sequence ID" value="ODQ70873.1"/>
    <property type="molecule type" value="Genomic_DNA"/>
</dbReference>
<feature type="compositionally biased region" description="Polar residues" evidence="2">
    <location>
        <begin position="279"/>
        <end position="295"/>
    </location>
</feature>
<dbReference type="GO" id="GO:1903450">
    <property type="term" value="P:regulation of G1 to G0 transition"/>
    <property type="evidence" value="ECO:0007669"/>
    <property type="project" value="EnsemblFungi"/>
</dbReference>
<reference evidence="4 5" key="1">
    <citation type="journal article" date="2016" name="Proc. Natl. Acad. Sci. U.S.A.">
        <title>Comparative genomics of biotechnologically important yeasts.</title>
        <authorList>
            <person name="Riley R."/>
            <person name="Haridas S."/>
            <person name="Wolfe K.H."/>
            <person name="Lopes M.R."/>
            <person name="Hittinger C.T."/>
            <person name="Goeker M."/>
            <person name="Salamov A.A."/>
            <person name="Wisecaver J.H."/>
            <person name="Long T.M."/>
            <person name="Calvey C.H."/>
            <person name="Aerts A.L."/>
            <person name="Barry K.W."/>
            <person name="Choi C."/>
            <person name="Clum A."/>
            <person name="Coughlan A.Y."/>
            <person name="Deshpande S."/>
            <person name="Douglass A.P."/>
            <person name="Hanson S.J."/>
            <person name="Klenk H.-P."/>
            <person name="LaButti K.M."/>
            <person name="Lapidus A."/>
            <person name="Lindquist E.A."/>
            <person name="Lipzen A.M."/>
            <person name="Meier-Kolthoff J.P."/>
            <person name="Ohm R.A."/>
            <person name="Otillar R.P."/>
            <person name="Pangilinan J.L."/>
            <person name="Peng Y."/>
            <person name="Rokas A."/>
            <person name="Rosa C.A."/>
            <person name="Scheuner C."/>
            <person name="Sibirny A.A."/>
            <person name="Slot J.C."/>
            <person name="Stielow J.B."/>
            <person name="Sun H."/>
            <person name="Kurtzman C.P."/>
            <person name="Blackwell M."/>
            <person name="Grigoriev I.V."/>
            <person name="Jeffries T.W."/>
        </authorList>
    </citation>
    <scope>NUCLEOTIDE SEQUENCE [LARGE SCALE GENOMIC DNA]</scope>
    <source>
        <strain evidence="4 5">NRRL Y-11557</strain>
    </source>
</reference>
<feature type="compositionally biased region" description="Low complexity" evidence="2">
    <location>
        <begin position="226"/>
        <end position="238"/>
    </location>
</feature>
<gene>
    <name evidence="4" type="ORF">LIPSTDRAFT_160987</name>
</gene>
<evidence type="ECO:0000313" key="5">
    <source>
        <dbReference type="Proteomes" id="UP000094385"/>
    </source>
</evidence>
<dbReference type="GO" id="GO:0048027">
    <property type="term" value="F:mRNA 5'-UTR binding"/>
    <property type="evidence" value="ECO:0007669"/>
    <property type="project" value="EnsemblFungi"/>
</dbReference>
<dbReference type="GO" id="GO:0000932">
    <property type="term" value="C:P-body"/>
    <property type="evidence" value="ECO:0007669"/>
    <property type="project" value="EnsemblFungi"/>
</dbReference>
<dbReference type="Pfam" id="PF00773">
    <property type="entry name" value="RNB"/>
    <property type="match status" value="1"/>
</dbReference>
<proteinExistence type="inferred from homology"/>
<dbReference type="GO" id="GO:0010494">
    <property type="term" value="C:cytoplasmic stress granule"/>
    <property type="evidence" value="ECO:0007669"/>
    <property type="project" value="EnsemblFungi"/>
</dbReference>